<feature type="compositionally biased region" description="Basic and acidic residues" evidence="2">
    <location>
        <begin position="56"/>
        <end position="80"/>
    </location>
</feature>
<feature type="region of interest" description="Disordered" evidence="2">
    <location>
        <begin position="1"/>
        <end position="195"/>
    </location>
</feature>
<comment type="similarity">
    <text evidence="1">Belongs to the CWF19 family.</text>
</comment>
<feature type="compositionally biased region" description="Basic and acidic residues" evidence="2">
    <location>
        <begin position="148"/>
        <end position="177"/>
    </location>
</feature>
<feature type="compositionally biased region" description="Basic and acidic residues" evidence="2">
    <location>
        <begin position="88"/>
        <end position="124"/>
    </location>
</feature>
<evidence type="ECO:0000313" key="5">
    <source>
        <dbReference type="EMBL" id="KAJ6445325.1"/>
    </source>
</evidence>
<dbReference type="InterPro" id="IPR040194">
    <property type="entry name" value="Cwf19-like"/>
</dbReference>
<evidence type="ECO:0000313" key="6">
    <source>
        <dbReference type="Proteomes" id="UP001163105"/>
    </source>
</evidence>
<dbReference type="PANTHER" id="PTHR12072">
    <property type="entry name" value="CWF19, CELL CYCLE CONTROL PROTEIN"/>
    <property type="match status" value="1"/>
</dbReference>
<dbReference type="GO" id="GO:0071014">
    <property type="term" value="C:post-mRNA release spliceosomal complex"/>
    <property type="evidence" value="ECO:0007669"/>
    <property type="project" value="TreeGrafter"/>
</dbReference>
<comment type="caution">
    <text evidence="5">The sequence shown here is derived from an EMBL/GenBank/DDBJ whole genome shotgun (WGS) entry which is preliminary data.</text>
</comment>
<feature type="compositionally biased region" description="Basic and acidic residues" evidence="2">
    <location>
        <begin position="1"/>
        <end position="27"/>
    </location>
</feature>
<evidence type="ECO:0000259" key="3">
    <source>
        <dbReference type="Pfam" id="PF04676"/>
    </source>
</evidence>
<evidence type="ECO:0000256" key="2">
    <source>
        <dbReference type="SAM" id="MobiDB-lite"/>
    </source>
</evidence>
<dbReference type="EMBL" id="JAQHRD010000001">
    <property type="protein sequence ID" value="KAJ6445325.1"/>
    <property type="molecule type" value="Genomic_DNA"/>
</dbReference>
<accession>A0AB34G1Q7</accession>
<keyword evidence="6" id="KW-1185">Reference proteome</keyword>
<evidence type="ECO:0000256" key="1">
    <source>
        <dbReference type="ARBA" id="ARBA00006795"/>
    </source>
</evidence>
<feature type="compositionally biased region" description="Polar residues" evidence="2">
    <location>
        <begin position="125"/>
        <end position="136"/>
    </location>
</feature>
<evidence type="ECO:0000259" key="4">
    <source>
        <dbReference type="Pfam" id="PF04677"/>
    </source>
</evidence>
<gene>
    <name evidence="5" type="primary">CWF19L2</name>
    <name evidence="5" type="ORF">O9K51_00084</name>
</gene>
<feature type="compositionally biased region" description="Basic and acidic residues" evidence="2">
    <location>
        <begin position="40"/>
        <end position="49"/>
    </location>
</feature>
<protein>
    <submittedName>
        <fullName evidence="5">Cell cycle control protein</fullName>
    </submittedName>
</protein>
<proteinExistence type="inferred from homology"/>
<dbReference type="PANTHER" id="PTHR12072:SF5">
    <property type="entry name" value="CWF19-LIKE PROTEIN 2"/>
    <property type="match status" value="1"/>
</dbReference>
<dbReference type="AlphaFoldDB" id="A0AB34G1Q7"/>
<dbReference type="GO" id="GO:0000398">
    <property type="term" value="P:mRNA splicing, via spliceosome"/>
    <property type="evidence" value="ECO:0007669"/>
    <property type="project" value="TreeGrafter"/>
</dbReference>
<dbReference type="Proteomes" id="UP001163105">
    <property type="component" value="Unassembled WGS sequence"/>
</dbReference>
<dbReference type="InterPro" id="IPR006767">
    <property type="entry name" value="Cwf19-like_C_dom-2"/>
</dbReference>
<feature type="domain" description="Cwf19-like C-terminal" evidence="4">
    <location>
        <begin position="455"/>
        <end position="579"/>
    </location>
</feature>
<feature type="compositionally biased region" description="Basic residues" evidence="2">
    <location>
        <begin position="28"/>
        <end position="39"/>
    </location>
</feature>
<dbReference type="InterPro" id="IPR006768">
    <property type="entry name" value="Cwf19-like_C_dom-1"/>
</dbReference>
<dbReference type="InterPro" id="IPR036265">
    <property type="entry name" value="HIT-like_sf"/>
</dbReference>
<dbReference type="Pfam" id="PF04677">
    <property type="entry name" value="CwfJ_C_1"/>
    <property type="match status" value="1"/>
</dbReference>
<reference evidence="5" key="1">
    <citation type="submission" date="2023-01" db="EMBL/GenBank/DDBJ databases">
        <title>The growth and conidiation of Purpureocillium lavendulum are regulated by nitrogen source and histone H3K14 acetylation.</title>
        <authorList>
            <person name="Tang P."/>
            <person name="Han J."/>
            <person name="Zhang C."/>
            <person name="Tang P."/>
            <person name="Qi F."/>
            <person name="Zhang K."/>
            <person name="Liang L."/>
        </authorList>
    </citation>
    <scope>NUCLEOTIDE SEQUENCE</scope>
    <source>
        <strain evidence="5">YMF1.00683</strain>
    </source>
</reference>
<dbReference type="Pfam" id="PF04676">
    <property type="entry name" value="CwfJ_C_2"/>
    <property type="match status" value="1"/>
</dbReference>
<sequence length="696" mass="80272">MDGLDEFEKSLAADKAQRERDERDRDDRRHRKHRHHHHRHGDDDRDRDRERHRRKDKDGDRDRDSGDRHRRHRGDDEDGHRHKRSRHSRNDDHDRSSRDNRDETHRKKGDPHEDLPYPDDEKTPNQDPVDSTQSLQRDAWMTAPSALEVEHVHRPDRKPRSPPREEPKRVIHKRELNAGHLQAINDGASLPDSAPATERTVDYTFGDAGSSWRMTKLRGVYNTAEESGKSVEEVALERFGTLEEFDDAREEKDELERRKIYGEGYKEREKPTGELYRERLRKNPAREPTPEPEQGTIIPEEIAPAMDQTALNRLRAQMMKAKLRRAPNAAALEEEYNRAAASFASRASNSEAVVLGVMHNRQLAGARGEVKAVANRRGRERGNVEENTDMTIEDMVSEERRTKAQVGGEGMRLAERIAKDTKYDDDLDYMDENAEKLAKRVHKSEINLRNMAVNEFQKMNEILEKCPLCHHEDKGRPPVAPVVALATRVFLTLTTEPEVSEGGAVIAPITHRANLLECDDDEWEEIRNFMKSLTRMYHEQGRDVIFYENAAAPQRRLHAAMVAVPIPYEEGAMAPAYFKEAFLSSDEEWSQHRKVIDTEAKARDGMGRMAFRRSLAKEMPYFHAWFSLDGGLGHIVENADRWPRGDLFAREVLGGIAGAEPQVIKKQGRWSRGDPRVDGFKKGWRKFDWTRVLTDG</sequence>
<name>A0AB34G1Q7_9HYPO</name>
<dbReference type="SUPFAM" id="SSF54197">
    <property type="entry name" value="HIT-like"/>
    <property type="match status" value="1"/>
</dbReference>
<organism evidence="5 6">
    <name type="scientific">Purpureocillium lavendulum</name>
    <dbReference type="NCBI Taxonomy" id="1247861"/>
    <lineage>
        <taxon>Eukaryota</taxon>
        <taxon>Fungi</taxon>
        <taxon>Dikarya</taxon>
        <taxon>Ascomycota</taxon>
        <taxon>Pezizomycotina</taxon>
        <taxon>Sordariomycetes</taxon>
        <taxon>Hypocreomycetidae</taxon>
        <taxon>Hypocreales</taxon>
        <taxon>Ophiocordycipitaceae</taxon>
        <taxon>Purpureocillium</taxon>
    </lineage>
</organism>
<feature type="domain" description="Cwf19-like protein C-terminal" evidence="3">
    <location>
        <begin position="588"/>
        <end position="690"/>
    </location>
</feature>